<reference evidence="1" key="1">
    <citation type="submission" date="2014-09" db="EMBL/GenBank/DDBJ databases">
        <authorList>
            <person name="Magalhaes I.L.F."/>
            <person name="Oliveira U."/>
            <person name="Santos F.R."/>
            <person name="Vidigal T.H.D.A."/>
            <person name="Brescovit A.D."/>
            <person name="Santos A.J."/>
        </authorList>
    </citation>
    <scope>NUCLEOTIDE SEQUENCE</scope>
    <source>
        <tissue evidence="1">Shoot tissue taken approximately 20 cm above the soil surface</tissue>
    </source>
</reference>
<accession>A0A0A8Z9J1</accession>
<proteinExistence type="predicted"/>
<reference evidence="1" key="2">
    <citation type="journal article" date="2015" name="Data Brief">
        <title>Shoot transcriptome of the giant reed, Arundo donax.</title>
        <authorList>
            <person name="Barrero R.A."/>
            <person name="Guerrero F.D."/>
            <person name="Moolhuijzen P."/>
            <person name="Goolsby J.A."/>
            <person name="Tidwell J."/>
            <person name="Bellgard S.E."/>
            <person name="Bellgard M.I."/>
        </authorList>
    </citation>
    <scope>NUCLEOTIDE SEQUENCE</scope>
    <source>
        <tissue evidence="1">Shoot tissue taken approximately 20 cm above the soil surface</tissue>
    </source>
</reference>
<name>A0A0A8Z9J1_ARUDO</name>
<protein>
    <submittedName>
        <fullName evidence="1">Uncharacterized protein</fullName>
    </submittedName>
</protein>
<organism evidence="1">
    <name type="scientific">Arundo donax</name>
    <name type="common">Giant reed</name>
    <name type="synonym">Donax arundinaceus</name>
    <dbReference type="NCBI Taxonomy" id="35708"/>
    <lineage>
        <taxon>Eukaryota</taxon>
        <taxon>Viridiplantae</taxon>
        <taxon>Streptophyta</taxon>
        <taxon>Embryophyta</taxon>
        <taxon>Tracheophyta</taxon>
        <taxon>Spermatophyta</taxon>
        <taxon>Magnoliopsida</taxon>
        <taxon>Liliopsida</taxon>
        <taxon>Poales</taxon>
        <taxon>Poaceae</taxon>
        <taxon>PACMAD clade</taxon>
        <taxon>Arundinoideae</taxon>
        <taxon>Arundineae</taxon>
        <taxon>Arundo</taxon>
    </lineage>
</organism>
<dbReference type="EMBL" id="GBRH01262419">
    <property type="protein sequence ID" value="JAD35476.1"/>
    <property type="molecule type" value="Transcribed_RNA"/>
</dbReference>
<sequence length="24" mass="2685">MIYGIILHGILSDVLFHKTRMVAG</sequence>
<dbReference type="AlphaFoldDB" id="A0A0A8Z9J1"/>
<evidence type="ECO:0000313" key="1">
    <source>
        <dbReference type="EMBL" id="JAD35476.1"/>
    </source>
</evidence>